<keyword evidence="4 11" id="KW-0812">Transmembrane</keyword>
<evidence type="ECO:0000256" key="5">
    <source>
        <dbReference type="ARBA" id="ARBA00022989"/>
    </source>
</evidence>
<dbReference type="EMBL" id="SCEB01001259">
    <property type="protein sequence ID" value="RXM97098.1"/>
    <property type="molecule type" value="Genomic_DNA"/>
</dbReference>
<dbReference type="Pfam" id="PF05609">
    <property type="entry name" value="LAP1_C"/>
    <property type="match status" value="1"/>
</dbReference>
<dbReference type="Proteomes" id="UP000289886">
    <property type="component" value="Unassembled WGS sequence"/>
</dbReference>
<evidence type="ECO:0000256" key="6">
    <source>
        <dbReference type="ARBA" id="ARBA00023136"/>
    </source>
</evidence>
<comment type="subcellular location">
    <subcellularLocation>
        <location evidence="9">Endomembrane system</location>
        <topology evidence="9">Single-pass membrane protein</topology>
    </subcellularLocation>
    <subcellularLocation>
        <location evidence="1">Nucleus envelope</location>
    </subcellularLocation>
</comment>
<accession>A0A662YNG3</accession>
<organism evidence="13 14">
    <name type="scientific">Acipenser ruthenus</name>
    <name type="common">Sterlet sturgeon</name>
    <dbReference type="NCBI Taxonomy" id="7906"/>
    <lineage>
        <taxon>Eukaryota</taxon>
        <taxon>Metazoa</taxon>
        <taxon>Chordata</taxon>
        <taxon>Craniata</taxon>
        <taxon>Vertebrata</taxon>
        <taxon>Euteleostomi</taxon>
        <taxon>Actinopterygii</taxon>
        <taxon>Chondrostei</taxon>
        <taxon>Acipenseriformes</taxon>
        <taxon>Acipenseridae</taxon>
        <taxon>Acipenser</taxon>
    </lineage>
</organism>
<evidence type="ECO:0000313" key="14">
    <source>
        <dbReference type="Proteomes" id="UP000289886"/>
    </source>
</evidence>
<feature type="domain" description="Torsin-1A-interacting protein 1/2 AAA+ activator" evidence="12">
    <location>
        <begin position="246"/>
        <end position="469"/>
    </location>
</feature>
<feature type="compositionally biased region" description="Basic and acidic residues" evidence="10">
    <location>
        <begin position="112"/>
        <end position="131"/>
    </location>
</feature>
<feature type="transmembrane region" description="Helical" evidence="11">
    <location>
        <begin position="218"/>
        <end position="240"/>
    </location>
</feature>
<dbReference type="AlphaFoldDB" id="A0A662YNG3"/>
<evidence type="ECO:0000256" key="11">
    <source>
        <dbReference type="SAM" id="Phobius"/>
    </source>
</evidence>
<dbReference type="PANTHER" id="PTHR18843:SF7">
    <property type="entry name" value="LAMINA-ASSOCIATED POLYPEPTIDE 1B ISOFORM 1-RELATED"/>
    <property type="match status" value="1"/>
</dbReference>
<keyword evidence="6 11" id="KW-0472">Membrane</keyword>
<dbReference type="GO" id="GO:0005635">
    <property type="term" value="C:nuclear envelope"/>
    <property type="evidence" value="ECO:0007669"/>
    <property type="project" value="UniProtKB-SubCell"/>
</dbReference>
<protein>
    <submittedName>
        <fullName evidence="13">Torsin-1A-interacting protein 1</fullName>
    </submittedName>
</protein>
<gene>
    <name evidence="13" type="ORF">EOD39_14852</name>
</gene>
<evidence type="ECO:0000256" key="4">
    <source>
        <dbReference type="ARBA" id="ARBA00022692"/>
    </source>
</evidence>
<name>A0A662YNG3_ACIRT</name>
<proteinExistence type="inferred from homology"/>
<keyword evidence="5 11" id="KW-1133">Transmembrane helix</keyword>
<keyword evidence="7" id="KW-0325">Glycoprotein</keyword>
<comment type="similarity">
    <text evidence="2">Belongs to the TOR1AIP family.</text>
</comment>
<dbReference type="OrthoDB" id="6258998at2759"/>
<feature type="region of interest" description="Disordered" evidence="10">
    <location>
        <begin position="1"/>
        <end position="29"/>
    </location>
</feature>
<feature type="compositionally biased region" description="Basic and acidic residues" evidence="10">
    <location>
        <begin position="153"/>
        <end position="162"/>
    </location>
</feature>
<evidence type="ECO:0000256" key="7">
    <source>
        <dbReference type="ARBA" id="ARBA00023180"/>
    </source>
</evidence>
<reference evidence="13 14" key="1">
    <citation type="submission" date="2019-01" db="EMBL/GenBank/DDBJ databases">
        <title>Draft Genome and Complete Hox-Cluster Characterization of the Sterlet Sturgeon (Acipenser ruthenus).</title>
        <authorList>
            <person name="Wei Q."/>
        </authorList>
    </citation>
    <scope>NUCLEOTIDE SEQUENCE [LARGE SCALE GENOMIC DNA]</scope>
    <source>
        <strain evidence="13">WHYD16114868_AA</strain>
        <tissue evidence="13">Blood</tissue>
    </source>
</reference>
<keyword evidence="3" id="KW-0597">Phosphoprotein</keyword>
<dbReference type="InterPro" id="IPR046753">
    <property type="entry name" value="TOIP1/2_C"/>
</dbReference>
<dbReference type="GO" id="GO:0001671">
    <property type="term" value="F:ATPase activator activity"/>
    <property type="evidence" value="ECO:0007669"/>
    <property type="project" value="InterPro"/>
</dbReference>
<evidence type="ECO:0000256" key="3">
    <source>
        <dbReference type="ARBA" id="ARBA00022553"/>
    </source>
</evidence>
<dbReference type="Gene3D" id="3.40.50.12190">
    <property type="match status" value="1"/>
</dbReference>
<evidence type="ECO:0000313" key="13">
    <source>
        <dbReference type="EMBL" id="RXM97098.1"/>
    </source>
</evidence>
<evidence type="ECO:0000256" key="10">
    <source>
        <dbReference type="SAM" id="MobiDB-lite"/>
    </source>
</evidence>
<dbReference type="GO" id="GO:0016020">
    <property type="term" value="C:membrane"/>
    <property type="evidence" value="ECO:0007669"/>
    <property type="project" value="TreeGrafter"/>
</dbReference>
<evidence type="ECO:0000256" key="8">
    <source>
        <dbReference type="ARBA" id="ARBA00023242"/>
    </source>
</evidence>
<comment type="caution">
    <text evidence="13">The sequence shown here is derived from an EMBL/GenBank/DDBJ whole genome shotgun (WGS) entry which is preliminary data.</text>
</comment>
<dbReference type="InterPro" id="IPR008662">
    <property type="entry name" value="TOIP1/2"/>
</dbReference>
<evidence type="ECO:0000256" key="1">
    <source>
        <dbReference type="ARBA" id="ARBA00004259"/>
    </source>
</evidence>
<evidence type="ECO:0000256" key="9">
    <source>
        <dbReference type="ARBA" id="ARBA00037847"/>
    </source>
</evidence>
<dbReference type="InterPro" id="IPR038599">
    <property type="entry name" value="LAP1C-like_C_sf"/>
</dbReference>
<dbReference type="PANTHER" id="PTHR18843">
    <property type="entry name" value="TORSIN-1A-INTERACTING PROTEIN"/>
    <property type="match status" value="1"/>
</dbReference>
<evidence type="ECO:0000259" key="12">
    <source>
        <dbReference type="Pfam" id="PF05609"/>
    </source>
</evidence>
<keyword evidence="8" id="KW-0539">Nucleus</keyword>
<evidence type="ECO:0000256" key="2">
    <source>
        <dbReference type="ARBA" id="ARBA00007860"/>
    </source>
</evidence>
<feature type="region of interest" description="Disordered" evidence="10">
    <location>
        <begin position="73"/>
        <end position="205"/>
    </location>
</feature>
<sequence>MSGPSQGKYCGNVSPRPSIKSYKTANRRASEFDSKIDIELKLANHSGAFSGAECISDTFPTETVKSYSFRCEESNLSPNVNEEAKVESGNLNEWEANSEMAGKRSKGASQGKRKDPIKKDVGEAKASRYSDDVNGNSDSDGAGGDAGSTAVHQDNESHELKNKIQHSQTSNEKERERGSIQSLKPSQMRHRKNNTEDNRVPQNIPTSKETVGKGIYRLLNILLVLVLVALLVGGIFLHVYKLKPPATDENPTLQAFQMKLKQLKSRFSSQREELWKRSKILLEKHLLSAQPSEPASMILTSGQSAQKTLHCLASQLAEAYSSALNASVVQMDGSGLSSVDSDQVKLLLDEKLKSSFEGNKRTAVIHRLEELPPGATLIFYKYCDHENAAYKAVALIFTVLLDEEELTPGLNLGAVEEKVRDYIQKKFINSEQPDAFNRMDADKLGGLWSRISHLILPVTAEMGIENQGCDSADSK</sequence>
<keyword evidence="14" id="KW-1185">Reference proteome</keyword>
<dbReference type="GO" id="GO:0061024">
    <property type="term" value="P:membrane organization"/>
    <property type="evidence" value="ECO:0007669"/>
    <property type="project" value="TreeGrafter"/>
</dbReference>